<proteinExistence type="predicted"/>
<keyword evidence="3" id="KW-1185">Reference proteome</keyword>
<dbReference type="PATRIC" id="fig|662477.6.peg.2987"/>
<gene>
    <name evidence="2" type="ORF">C437_15336</name>
</gene>
<evidence type="ECO:0000256" key="1">
    <source>
        <dbReference type="SAM" id="MobiDB-lite"/>
    </source>
</evidence>
<accession>M0J241</accession>
<feature type="region of interest" description="Disordered" evidence="1">
    <location>
        <begin position="1"/>
        <end position="24"/>
    </location>
</feature>
<organism evidence="2 3">
    <name type="scientific">Haloarcula vallismortis ATCC 29715</name>
    <dbReference type="NCBI Taxonomy" id="662477"/>
    <lineage>
        <taxon>Archaea</taxon>
        <taxon>Methanobacteriati</taxon>
        <taxon>Methanobacteriota</taxon>
        <taxon>Stenosarchaea group</taxon>
        <taxon>Halobacteria</taxon>
        <taxon>Halobacteriales</taxon>
        <taxon>Haloarculaceae</taxon>
        <taxon>Haloarcula</taxon>
    </lineage>
</organism>
<comment type="caution">
    <text evidence="2">The sequence shown here is derived from an EMBL/GenBank/DDBJ whole genome shotgun (WGS) entry which is preliminary data.</text>
</comment>
<dbReference type="AlphaFoldDB" id="M0J241"/>
<reference evidence="2 3" key="1">
    <citation type="journal article" date="2014" name="PLoS Genet.">
        <title>Phylogenetically driven sequencing of extremely halophilic archaea reveals strategies for static and dynamic osmo-response.</title>
        <authorList>
            <person name="Becker E.A."/>
            <person name="Seitzer P.M."/>
            <person name="Tritt A."/>
            <person name="Larsen D."/>
            <person name="Krusor M."/>
            <person name="Yao A.I."/>
            <person name="Wu D."/>
            <person name="Madern D."/>
            <person name="Eisen J.A."/>
            <person name="Darling A.E."/>
            <person name="Facciotti M.T."/>
        </authorList>
    </citation>
    <scope>NUCLEOTIDE SEQUENCE [LARGE SCALE GENOMIC DNA]</scope>
    <source>
        <strain evidence="2 3">ATCC 29715</strain>
    </source>
</reference>
<keyword evidence="2" id="KW-0346">Stress response</keyword>
<dbReference type="Proteomes" id="UP000011534">
    <property type="component" value="Unassembled WGS sequence"/>
</dbReference>
<feature type="compositionally biased region" description="Basic and acidic residues" evidence="1">
    <location>
        <begin position="8"/>
        <end position="24"/>
    </location>
</feature>
<name>M0J241_HALVA</name>
<dbReference type="EMBL" id="AOLQ01000065">
    <property type="protein sequence ID" value="EMA01805.1"/>
    <property type="molecule type" value="Genomic_DNA"/>
</dbReference>
<evidence type="ECO:0000313" key="2">
    <source>
        <dbReference type="EMBL" id="EMA01805.1"/>
    </source>
</evidence>
<dbReference type="RefSeq" id="WP_004517841.1">
    <property type="nucleotide sequence ID" value="NZ_AOLQ01000065.1"/>
</dbReference>
<sequence>MTGIDWPARFDRTPASRREPNRDFEASLAQTTKDIATEMDRLDPEEWRASIGNSHTKTNTLPRANANPDDPGFVLRWTKDGQQFAAACDRYSRLRDNAREVYLWVHETRMRGNRAVVPASIVDEHLRGRWYDVDRSEVTCAQLRWSEILDPAIVGGGEQ</sequence>
<dbReference type="OrthoDB" id="222207at2157"/>
<protein>
    <submittedName>
        <fullName evidence="2">Heat shock protein DnaJ domain protein</fullName>
    </submittedName>
</protein>
<evidence type="ECO:0000313" key="3">
    <source>
        <dbReference type="Proteomes" id="UP000011534"/>
    </source>
</evidence>